<reference evidence="3" key="1">
    <citation type="submission" date="2021-02" db="EMBL/GenBank/DDBJ databases">
        <authorList>
            <person name="Nowell W R."/>
        </authorList>
    </citation>
    <scope>NUCLEOTIDE SEQUENCE</scope>
</reference>
<dbReference type="Gene3D" id="3.90.70.10">
    <property type="entry name" value="Cysteine proteinases"/>
    <property type="match status" value="1"/>
</dbReference>
<dbReference type="EMBL" id="CAJOBH010288623">
    <property type="protein sequence ID" value="CAF5178357.1"/>
    <property type="molecule type" value="Genomic_DNA"/>
</dbReference>
<evidence type="ECO:0000313" key="4">
    <source>
        <dbReference type="EMBL" id="CAF5178121.1"/>
    </source>
</evidence>
<evidence type="ECO:0000259" key="1">
    <source>
        <dbReference type="Pfam" id="PF00648"/>
    </source>
</evidence>
<dbReference type="Proteomes" id="UP000681967">
    <property type="component" value="Unassembled WGS sequence"/>
</dbReference>
<accession>A0A8S2SPG9</accession>
<dbReference type="EMBL" id="CAJOBJ010024510">
    <property type="protein sequence ID" value="CAF4235778.1"/>
    <property type="molecule type" value="Genomic_DNA"/>
</dbReference>
<dbReference type="AlphaFoldDB" id="A0A8S2SPG9"/>
<evidence type="ECO:0000313" key="2">
    <source>
        <dbReference type="EMBL" id="CAF4235084.1"/>
    </source>
</evidence>
<organism evidence="3 6">
    <name type="scientific">Rotaria magnacalcarata</name>
    <dbReference type="NCBI Taxonomy" id="392030"/>
    <lineage>
        <taxon>Eukaryota</taxon>
        <taxon>Metazoa</taxon>
        <taxon>Spiralia</taxon>
        <taxon>Gnathifera</taxon>
        <taxon>Rotifera</taxon>
        <taxon>Eurotatoria</taxon>
        <taxon>Bdelloidea</taxon>
        <taxon>Philodinida</taxon>
        <taxon>Philodinidae</taxon>
        <taxon>Rotaria</taxon>
    </lineage>
</organism>
<gene>
    <name evidence="4" type="ORF">BYL167_LOCUS78529</name>
    <name evidence="5" type="ORF">BYL167_LOCUS78570</name>
    <name evidence="2" type="ORF">GIL414_LOCUS23018</name>
    <name evidence="3" type="ORF">GIL414_LOCUS23048</name>
</gene>
<protein>
    <recommendedName>
        <fullName evidence="1">Calpain catalytic domain-containing protein</fullName>
    </recommendedName>
</protein>
<dbReference type="EMBL" id="CAJOBJ010024404">
    <property type="protein sequence ID" value="CAF4235084.1"/>
    <property type="molecule type" value="Genomic_DNA"/>
</dbReference>
<feature type="domain" description="Calpain catalytic" evidence="1">
    <location>
        <begin position="2"/>
        <end position="72"/>
    </location>
</feature>
<dbReference type="InterPro" id="IPR038765">
    <property type="entry name" value="Papain-like_cys_pep_sf"/>
</dbReference>
<dbReference type="EMBL" id="CAJOBH010288404">
    <property type="protein sequence ID" value="CAF5178121.1"/>
    <property type="molecule type" value="Genomic_DNA"/>
</dbReference>
<sequence length="88" mass="9718">RDLWEKIEKGLAEKNALITCGSVVTNSTAAATTTTAKPSSGLVVNHAYSILATFVYQQTREKYVLIHNPHGINHVVKENSRARNVRNN</sequence>
<dbReference type="Proteomes" id="UP000681720">
    <property type="component" value="Unassembled WGS sequence"/>
</dbReference>
<evidence type="ECO:0000313" key="6">
    <source>
        <dbReference type="Proteomes" id="UP000681720"/>
    </source>
</evidence>
<evidence type="ECO:0000313" key="5">
    <source>
        <dbReference type="EMBL" id="CAF5178357.1"/>
    </source>
</evidence>
<evidence type="ECO:0000313" key="3">
    <source>
        <dbReference type="EMBL" id="CAF4235778.1"/>
    </source>
</evidence>
<dbReference type="Pfam" id="PF00648">
    <property type="entry name" value="Peptidase_C2"/>
    <property type="match status" value="1"/>
</dbReference>
<proteinExistence type="predicted"/>
<name>A0A8S2SPG9_9BILA</name>
<dbReference type="SUPFAM" id="SSF54001">
    <property type="entry name" value="Cysteine proteinases"/>
    <property type="match status" value="1"/>
</dbReference>
<feature type="non-terminal residue" evidence="3">
    <location>
        <position position="1"/>
    </location>
</feature>
<dbReference type="GO" id="GO:0006508">
    <property type="term" value="P:proteolysis"/>
    <property type="evidence" value="ECO:0007669"/>
    <property type="project" value="InterPro"/>
</dbReference>
<dbReference type="InterPro" id="IPR001300">
    <property type="entry name" value="Peptidase_C2_calpain_cat"/>
</dbReference>
<dbReference type="GO" id="GO:0004198">
    <property type="term" value="F:calcium-dependent cysteine-type endopeptidase activity"/>
    <property type="evidence" value="ECO:0007669"/>
    <property type="project" value="InterPro"/>
</dbReference>
<comment type="caution">
    <text evidence="3">The sequence shown here is derived from an EMBL/GenBank/DDBJ whole genome shotgun (WGS) entry which is preliminary data.</text>
</comment>